<dbReference type="Pfam" id="PF00450">
    <property type="entry name" value="Peptidase_S10"/>
    <property type="match status" value="1"/>
</dbReference>
<proteinExistence type="inferred from homology"/>
<evidence type="ECO:0000256" key="1">
    <source>
        <dbReference type="ARBA" id="ARBA00009431"/>
    </source>
</evidence>
<evidence type="ECO:0008006" key="4">
    <source>
        <dbReference type="Google" id="ProtNLM"/>
    </source>
</evidence>
<dbReference type="GO" id="GO:0006508">
    <property type="term" value="P:proteolysis"/>
    <property type="evidence" value="ECO:0007669"/>
    <property type="project" value="InterPro"/>
</dbReference>
<protein>
    <recommendedName>
        <fullName evidence="4">Serine carboxypeptidase</fullName>
    </recommendedName>
</protein>
<comment type="similarity">
    <text evidence="1">Belongs to the peptidase S10 family.</text>
</comment>
<evidence type="ECO:0000313" key="2">
    <source>
        <dbReference type="EMBL" id="EER16860.1"/>
    </source>
</evidence>
<dbReference type="RefSeq" id="XP_002785064.1">
    <property type="nucleotide sequence ID" value="XM_002785018.1"/>
</dbReference>
<dbReference type="OrthoDB" id="443318at2759"/>
<dbReference type="OMA" id="PFKTIEY"/>
<dbReference type="EMBL" id="GG672691">
    <property type="protein sequence ID" value="EER16860.1"/>
    <property type="molecule type" value="Genomic_DNA"/>
</dbReference>
<keyword evidence="3" id="KW-1185">Reference proteome</keyword>
<name>C5KF58_PERM5</name>
<dbReference type="InParanoid" id="C5KF58"/>
<organism evidence="3">
    <name type="scientific">Perkinsus marinus (strain ATCC 50983 / TXsc)</name>
    <dbReference type="NCBI Taxonomy" id="423536"/>
    <lineage>
        <taxon>Eukaryota</taxon>
        <taxon>Sar</taxon>
        <taxon>Alveolata</taxon>
        <taxon>Perkinsozoa</taxon>
        <taxon>Perkinsea</taxon>
        <taxon>Perkinsida</taxon>
        <taxon>Perkinsidae</taxon>
        <taxon>Perkinsus</taxon>
    </lineage>
</organism>
<dbReference type="InterPro" id="IPR029058">
    <property type="entry name" value="AB_hydrolase_fold"/>
</dbReference>
<reference evidence="2 3" key="1">
    <citation type="submission" date="2008-07" db="EMBL/GenBank/DDBJ databases">
        <authorList>
            <person name="El-Sayed N."/>
            <person name="Caler E."/>
            <person name="Inman J."/>
            <person name="Amedeo P."/>
            <person name="Hass B."/>
            <person name="Wortman J."/>
        </authorList>
    </citation>
    <scope>NUCLEOTIDE SEQUENCE [LARGE SCALE GENOMIC DNA]</scope>
    <source>
        <strain evidence="3">ATCC 50983 / TXsc</strain>
    </source>
</reference>
<dbReference type="Proteomes" id="UP000007800">
    <property type="component" value="Unassembled WGS sequence"/>
</dbReference>
<dbReference type="GO" id="GO:0004185">
    <property type="term" value="F:serine-type carboxypeptidase activity"/>
    <property type="evidence" value="ECO:0007669"/>
    <property type="project" value="InterPro"/>
</dbReference>
<gene>
    <name evidence="2" type="ORF">Pmar_PMAR004712</name>
</gene>
<dbReference type="GeneID" id="9052865"/>
<dbReference type="AlphaFoldDB" id="C5KF58"/>
<accession>C5KF58</accession>
<dbReference type="Gene3D" id="3.40.50.1820">
    <property type="entry name" value="alpha/beta hydrolase"/>
    <property type="match status" value="1"/>
</dbReference>
<sequence>MCKKAVEYCEKALLKPVIESGKSVYDVRATPGNEKKYYKLRVGDVAKFFNKPEVKAQLGVTKKWSDTNIAVLKAFHKYGAYDTTEFVNHLLDEGLKVLVVHGEQDYITNAIGALNWMVTLKGMFNYGDILQKTPFKTIEYKVSGVLGKIKFSQYTNGAKLAFIKVIEAGHSFALNQPKGIQAAFEAFLSGQI</sequence>
<evidence type="ECO:0000313" key="3">
    <source>
        <dbReference type="Proteomes" id="UP000007800"/>
    </source>
</evidence>
<dbReference type="InterPro" id="IPR001563">
    <property type="entry name" value="Peptidase_S10"/>
</dbReference>
<dbReference type="SUPFAM" id="SSF53474">
    <property type="entry name" value="alpha/beta-Hydrolases"/>
    <property type="match status" value="1"/>
</dbReference>
<dbReference type="Gene3D" id="1.10.287.410">
    <property type="match status" value="1"/>
</dbReference>